<reference evidence="2 3" key="1">
    <citation type="submission" date="2018-07" db="EMBL/GenBank/DDBJ databases">
        <title>Genomic Encyclopedia of Type Strains, Phase III (KMG-III): the genomes of soil and plant-associated and newly described type strains.</title>
        <authorList>
            <person name="Whitman W."/>
        </authorList>
    </citation>
    <scope>NUCLEOTIDE SEQUENCE [LARGE SCALE GENOMIC DNA]</scope>
    <source>
        <strain evidence="2 3">CECT 7948</strain>
    </source>
</reference>
<organism evidence="2 3">
    <name type="scientific">Winogradskyella pacifica</name>
    <dbReference type="NCBI Taxonomy" id="664642"/>
    <lineage>
        <taxon>Bacteria</taxon>
        <taxon>Pseudomonadati</taxon>
        <taxon>Bacteroidota</taxon>
        <taxon>Flavobacteriia</taxon>
        <taxon>Flavobacteriales</taxon>
        <taxon>Flavobacteriaceae</taxon>
        <taxon>Winogradskyella</taxon>
    </lineage>
</organism>
<dbReference type="AlphaFoldDB" id="A0A3D9LP74"/>
<dbReference type="RefSeq" id="WP_115812908.1">
    <property type="nucleotide sequence ID" value="NZ_QREI01000011.1"/>
</dbReference>
<gene>
    <name evidence="2" type="ORF">DFQ09_111133</name>
</gene>
<evidence type="ECO:0000313" key="2">
    <source>
        <dbReference type="EMBL" id="REE07803.1"/>
    </source>
</evidence>
<accession>A0A3D9LP74</accession>
<dbReference type="OrthoDB" id="1493426at2"/>
<feature type="transmembrane region" description="Helical" evidence="1">
    <location>
        <begin position="309"/>
        <end position="329"/>
    </location>
</feature>
<name>A0A3D9LP74_9FLAO</name>
<keyword evidence="1" id="KW-1133">Transmembrane helix</keyword>
<sequence length="336" mass="39770">MILLGIISIQLTILLFVTLNNRSSEPEFTKNSLELILTINGLFSAILVTYFFNRISWILTINKETHEEAIVFSQKITEFRRILKKLTDFYGVWEDDNATKSLLGQKAYKRIDYYDLKMLSISDYQPEEKEAIEKLQKDERYKESQTGLYLGMISLVYDRKSDNIRPGDELYKDYQVKGRYNFEHVQKWVEVDYASRLGYAFQKDYQFIHYGRLSKKSQKYILDACIRINPKYADYELDNKLMSEICDDMNEHYFKELYQLLLDLRKGLSGINLIIFVILISSLVFGVLFPFFTYFMIQDLELKKSLSNLLIGINFGLLFFFVTNLYGIIKKEIIWK</sequence>
<proteinExistence type="predicted"/>
<feature type="transmembrane region" description="Helical" evidence="1">
    <location>
        <begin position="273"/>
        <end position="297"/>
    </location>
</feature>
<keyword evidence="3" id="KW-1185">Reference proteome</keyword>
<evidence type="ECO:0000313" key="3">
    <source>
        <dbReference type="Proteomes" id="UP000256919"/>
    </source>
</evidence>
<protein>
    <submittedName>
        <fullName evidence="2">Uncharacterized protein</fullName>
    </submittedName>
</protein>
<keyword evidence="1" id="KW-0472">Membrane</keyword>
<dbReference type="EMBL" id="QREI01000011">
    <property type="protein sequence ID" value="REE07803.1"/>
    <property type="molecule type" value="Genomic_DNA"/>
</dbReference>
<feature type="transmembrane region" description="Helical" evidence="1">
    <location>
        <begin position="32"/>
        <end position="53"/>
    </location>
</feature>
<dbReference type="Proteomes" id="UP000256919">
    <property type="component" value="Unassembled WGS sequence"/>
</dbReference>
<comment type="caution">
    <text evidence="2">The sequence shown here is derived from an EMBL/GenBank/DDBJ whole genome shotgun (WGS) entry which is preliminary data.</text>
</comment>
<evidence type="ECO:0000256" key="1">
    <source>
        <dbReference type="SAM" id="Phobius"/>
    </source>
</evidence>
<keyword evidence="1" id="KW-0812">Transmembrane</keyword>